<proteinExistence type="predicted"/>
<accession>S7WPD3</accession>
<gene>
    <name evidence="1" type="ORF">ADICYQ_4957</name>
</gene>
<dbReference type="AlphaFoldDB" id="S7WPD3"/>
<evidence type="ECO:0000313" key="1">
    <source>
        <dbReference type="EMBL" id="EPR66013.1"/>
    </source>
</evidence>
<dbReference type="EMBL" id="ATNM01000163">
    <property type="protein sequence ID" value="EPR66013.1"/>
    <property type="molecule type" value="Genomic_DNA"/>
</dbReference>
<protein>
    <submittedName>
        <fullName evidence="1">Uncharacterized protein</fullName>
    </submittedName>
</protein>
<sequence>MLIPLGNARFGSIGLEASRFLFINKQTIEPGYMFKKL</sequence>
<evidence type="ECO:0000313" key="2">
    <source>
        <dbReference type="Proteomes" id="UP000014974"/>
    </source>
</evidence>
<organism evidence="1 2">
    <name type="scientific">Cyclobacterium qasimii M12-11B</name>
    <dbReference type="NCBI Taxonomy" id="641524"/>
    <lineage>
        <taxon>Bacteria</taxon>
        <taxon>Pseudomonadati</taxon>
        <taxon>Bacteroidota</taxon>
        <taxon>Cytophagia</taxon>
        <taxon>Cytophagales</taxon>
        <taxon>Cyclobacteriaceae</taxon>
        <taxon>Cyclobacterium</taxon>
    </lineage>
</organism>
<dbReference type="Proteomes" id="UP000014974">
    <property type="component" value="Unassembled WGS sequence"/>
</dbReference>
<comment type="caution">
    <text evidence="1">The sequence shown here is derived from an EMBL/GenBank/DDBJ whole genome shotgun (WGS) entry which is preliminary data.</text>
</comment>
<reference evidence="1 2" key="1">
    <citation type="journal article" date="2013" name="Genome Announc.">
        <title>Draft Genome Sequence of Cyclobacterium qasimii Strain M12-11BT, Isolated from Arctic Marine Sediment.</title>
        <authorList>
            <person name="Shivaji S."/>
            <person name="Ara S."/>
            <person name="Singh A."/>
            <person name="Kumar Pinnaka A."/>
        </authorList>
    </citation>
    <scope>NUCLEOTIDE SEQUENCE [LARGE SCALE GENOMIC DNA]</scope>
    <source>
        <strain evidence="1 2">M12-11B</strain>
    </source>
</reference>
<name>S7WPD3_9BACT</name>